<gene>
    <name evidence="4 5" type="primary">LOC108665357</name>
</gene>
<feature type="region of interest" description="Disordered" evidence="1">
    <location>
        <begin position="213"/>
        <end position="294"/>
    </location>
</feature>
<dbReference type="GeneID" id="108665357"/>
<accession>A0A8B7N179</accession>
<evidence type="ECO:0000313" key="3">
    <source>
        <dbReference type="Proteomes" id="UP000694843"/>
    </source>
</evidence>
<keyword evidence="3" id="KW-1185">Reference proteome</keyword>
<feature type="compositionally biased region" description="Polar residues" evidence="1">
    <location>
        <begin position="96"/>
        <end position="109"/>
    </location>
</feature>
<reference evidence="4 5" key="1">
    <citation type="submission" date="2025-04" db="UniProtKB">
        <authorList>
            <consortium name="RefSeq"/>
        </authorList>
    </citation>
    <scope>IDENTIFICATION</scope>
    <source>
        <tissue evidence="4 5">Whole organism</tissue>
    </source>
</reference>
<dbReference type="Proteomes" id="UP000694843">
    <property type="component" value="Unplaced"/>
</dbReference>
<name>A0A8B7N179_HYAAZ</name>
<organism evidence="3 4">
    <name type="scientific">Hyalella azteca</name>
    <name type="common">Amphipod</name>
    <dbReference type="NCBI Taxonomy" id="294128"/>
    <lineage>
        <taxon>Eukaryota</taxon>
        <taxon>Metazoa</taxon>
        <taxon>Ecdysozoa</taxon>
        <taxon>Arthropoda</taxon>
        <taxon>Crustacea</taxon>
        <taxon>Multicrustacea</taxon>
        <taxon>Malacostraca</taxon>
        <taxon>Eumalacostraca</taxon>
        <taxon>Peracarida</taxon>
        <taxon>Amphipoda</taxon>
        <taxon>Senticaudata</taxon>
        <taxon>Talitrida</taxon>
        <taxon>Talitroidea</taxon>
        <taxon>Hyalellidae</taxon>
        <taxon>Hyalella</taxon>
    </lineage>
</organism>
<dbReference type="RefSeq" id="XP_018007592.1">
    <property type="nucleotide sequence ID" value="XM_018152103.2"/>
</dbReference>
<sequence>MSVKSKIRKGFLSFLTAATIAFAIYLVVDVVMHPGTKEEPRNIRWVLLAFCYCSTCVYLLFLVPTYVPRYLDDAPPPKKIPDERERQRALAAADVETSTEQLSSPSEPRTPTETKDQEEDALISENCSGSALDEARSTDGAAAALGSVEELASFSSQDTLSRDRRSRFKKGQTWPRSRNNGWNDIADVSALEEGLVGPEHMKIDNFLNRIDEEKKRANEQRRTDKSRSRNSSASRDSTTSTTDSSSYPIADESNPRRNRPPPPPKLNPDEEVSLVPWGATGARPKTTRRGRKHH</sequence>
<feature type="region of interest" description="Disordered" evidence="1">
    <location>
        <begin position="75"/>
        <end position="120"/>
    </location>
</feature>
<keyword evidence="2" id="KW-0812">Transmembrane</keyword>
<dbReference type="KEGG" id="hazt:108665357"/>
<feature type="compositionally biased region" description="Basic and acidic residues" evidence="1">
    <location>
        <begin position="213"/>
        <end position="227"/>
    </location>
</feature>
<evidence type="ECO:0000256" key="1">
    <source>
        <dbReference type="SAM" id="MobiDB-lite"/>
    </source>
</evidence>
<feature type="region of interest" description="Disordered" evidence="1">
    <location>
        <begin position="152"/>
        <end position="182"/>
    </location>
</feature>
<feature type="compositionally biased region" description="Basic residues" evidence="1">
    <location>
        <begin position="285"/>
        <end position="294"/>
    </location>
</feature>
<evidence type="ECO:0000313" key="4">
    <source>
        <dbReference type="RefSeq" id="XP_018007592.1"/>
    </source>
</evidence>
<dbReference type="RefSeq" id="XP_018007593.1">
    <property type="nucleotide sequence ID" value="XM_018152104.2"/>
</dbReference>
<keyword evidence="2" id="KW-1133">Transmembrane helix</keyword>
<feature type="transmembrane region" description="Helical" evidence="2">
    <location>
        <begin position="12"/>
        <end position="31"/>
    </location>
</feature>
<keyword evidence="2" id="KW-0472">Membrane</keyword>
<feature type="compositionally biased region" description="Low complexity" evidence="1">
    <location>
        <begin position="229"/>
        <end position="246"/>
    </location>
</feature>
<feature type="transmembrane region" description="Helical" evidence="2">
    <location>
        <begin position="43"/>
        <end position="63"/>
    </location>
</feature>
<dbReference type="AlphaFoldDB" id="A0A8B7N179"/>
<proteinExistence type="predicted"/>
<evidence type="ECO:0000256" key="2">
    <source>
        <dbReference type="SAM" id="Phobius"/>
    </source>
</evidence>
<feature type="compositionally biased region" description="Basic and acidic residues" evidence="1">
    <location>
        <begin position="75"/>
        <end position="88"/>
    </location>
</feature>
<evidence type="ECO:0000313" key="5">
    <source>
        <dbReference type="RefSeq" id="XP_018007593.1"/>
    </source>
</evidence>
<protein>
    <submittedName>
        <fullName evidence="4 5">Uncharacterized protein LOC108665357</fullName>
    </submittedName>
</protein>